<protein>
    <submittedName>
        <fullName evidence="11">GPI transamidase component PIG-S-like</fullName>
    </submittedName>
</protein>
<dbReference type="PANTHER" id="PTHR21072">
    <property type="entry name" value="GPI TRANSAMIDASE COMPONENT PIG-S"/>
    <property type="match status" value="1"/>
</dbReference>
<dbReference type="Pfam" id="PF10510">
    <property type="entry name" value="PIG-S"/>
    <property type="match status" value="1"/>
</dbReference>
<dbReference type="RefSeq" id="XP_026550035.1">
    <property type="nucleotide sequence ID" value="XM_026694250.1"/>
</dbReference>
<dbReference type="PANTHER" id="PTHR21072:SF13">
    <property type="entry name" value="GPI TRANSAMIDASE COMPONENT PIG-S"/>
    <property type="match status" value="1"/>
</dbReference>
<dbReference type="KEGG" id="nss:113432015"/>
<keyword evidence="7" id="KW-1133">Transmembrane helix</keyword>
<comment type="pathway">
    <text evidence="2">Glycolipid biosynthesis; glycosylphosphatidylinositol-anchor biosynthesis.</text>
</comment>
<keyword evidence="10" id="KW-1185">Reference proteome</keyword>
<dbReference type="UniPathway" id="UPA00196"/>
<evidence type="ECO:0000256" key="6">
    <source>
        <dbReference type="ARBA" id="ARBA00022824"/>
    </source>
</evidence>
<dbReference type="GeneID" id="113432015"/>
<dbReference type="GO" id="GO:0042765">
    <property type="term" value="C:GPI-anchor transamidase complex"/>
    <property type="evidence" value="ECO:0007669"/>
    <property type="project" value="InterPro"/>
</dbReference>
<gene>
    <name evidence="11" type="primary">LOC113432015</name>
</gene>
<keyword evidence="6" id="KW-0256">Endoplasmic reticulum</keyword>
<evidence type="ECO:0000256" key="8">
    <source>
        <dbReference type="ARBA" id="ARBA00023136"/>
    </source>
</evidence>
<sequence length="131" mass="14356">MTTTYDRRYLVLFNGPGEAPDISLPPIPGSPAGYEITFSLLNPDPKAHDVHWDIEGALQRFVKPLLEKLSPLAEFSVDSQILYYAALGVTPRFDSASASYTLSVHSLPHVINPVEARLGKPRGRHLSLGTC</sequence>
<dbReference type="GO" id="GO:0006506">
    <property type="term" value="P:GPI anchor biosynthetic process"/>
    <property type="evidence" value="ECO:0007669"/>
    <property type="project" value="UniProtKB-UniPathway"/>
</dbReference>
<evidence type="ECO:0000256" key="7">
    <source>
        <dbReference type="ARBA" id="ARBA00022989"/>
    </source>
</evidence>
<dbReference type="AlphaFoldDB" id="A0A6J1W4G8"/>
<evidence type="ECO:0000256" key="4">
    <source>
        <dbReference type="ARBA" id="ARBA00022502"/>
    </source>
</evidence>
<keyword evidence="8" id="KW-0472">Membrane</keyword>
<evidence type="ECO:0000313" key="11">
    <source>
        <dbReference type="RefSeq" id="XP_026550035.1"/>
    </source>
</evidence>
<evidence type="ECO:0000256" key="9">
    <source>
        <dbReference type="ARBA" id="ARBA00023180"/>
    </source>
</evidence>
<comment type="subcellular location">
    <subcellularLocation>
        <location evidence="1">Endoplasmic reticulum membrane</location>
        <topology evidence="1">Multi-pass membrane protein</topology>
    </subcellularLocation>
</comment>
<keyword evidence="5" id="KW-0812">Transmembrane</keyword>
<keyword evidence="4" id="KW-0337">GPI-anchor biosynthesis</keyword>
<evidence type="ECO:0000313" key="10">
    <source>
        <dbReference type="Proteomes" id="UP000504612"/>
    </source>
</evidence>
<evidence type="ECO:0000256" key="5">
    <source>
        <dbReference type="ARBA" id="ARBA00022692"/>
    </source>
</evidence>
<dbReference type="GO" id="GO:0016255">
    <property type="term" value="P:attachment of GPI anchor to protein"/>
    <property type="evidence" value="ECO:0007669"/>
    <property type="project" value="InterPro"/>
</dbReference>
<evidence type="ECO:0000256" key="2">
    <source>
        <dbReference type="ARBA" id="ARBA00004687"/>
    </source>
</evidence>
<dbReference type="InterPro" id="IPR019540">
    <property type="entry name" value="PtdIno-glycan_biosynth_class_S"/>
</dbReference>
<evidence type="ECO:0000256" key="1">
    <source>
        <dbReference type="ARBA" id="ARBA00004477"/>
    </source>
</evidence>
<comment type="similarity">
    <text evidence="3">Belongs to the PIGS family.</text>
</comment>
<organism evidence="10 11">
    <name type="scientific">Notechis scutatus</name>
    <name type="common">mainland tiger snake</name>
    <dbReference type="NCBI Taxonomy" id="8663"/>
    <lineage>
        <taxon>Eukaryota</taxon>
        <taxon>Metazoa</taxon>
        <taxon>Chordata</taxon>
        <taxon>Craniata</taxon>
        <taxon>Vertebrata</taxon>
        <taxon>Euteleostomi</taxon>
        <taxon>Lepidosauria</taxon>
        <taxon>Squamata</taxon>
        <taxon>Bifurcata</taxon>
        <taxon>Unidentata</taxon>
        <taxon>Episquamata</taxon>
        <taxon>Toxicofera</taxon>
        <taxon>Serpentes</taxon>
        <taxon>Colubroidea</taxon>
        <taxon>Elapidae</taxon>
        <taxon>Hydrophiinae</taxon>
        <taxon>Notechis</taxon>
    </lineage>
</organism>
<keyword evidence="9" id="KW-0325">Glycoprotein</keyword>
<evidence type="ECO:0000256" key="3">
    <source>
        <dbReference type="ARBA" id="ARBA00005316"/>
    </source>
</evidence>
<accession>A0A6J1W4G8</accession>
<reference evidence="11" key="1">
    <citation type="submission" date="2025-08" db="UniProtKB">
        <authorList>
            <consortium name="RefSeq"/>
        </authorList>
    </citation>
    <scope>IDENTIFICATION</scope>
</reference>
<name>A0A6J1W4G8_9SAUR</name>
<dbReference type="Proteomes" id="UP000504612">
    <property type="component" value="Unplaced"/>
</dbReference>
<proteinExistence type="inferred from homology"/>